<comment type="caution">
    <text evidence="2">The sequence shown here is derived from an EMBL/GenBank/DDBJ whole genome shotgun (WGS) entry which is preliminary data.</text>
</comment>
<reference evidence="2 3" key="1">
    <citation type="submission" date="2024-11" db="EMBL/GenBank/DDBJ databases">
        <title>A near-complete genome assembly of Cinchona calisaya.</title>
        <authorList>
            <person name="Lian D.C."/>
            <person name="Zhao X.W."/>
            <person name="Wei L."/>
        </authorList>
    </citation>
    <scope>NUCLEOTIDE SEQUENCE [LARGE SCALE GENOMIC DNA]</scope>
    <source>
        <tissue evidence="2">Nenye</tissue>
    </source>
</reference>
<dbReference type="PANTHER" id="PTHR34060">
    <property type="entry name" value="POLYKETIDE CYCLASE / DEHYDRASE AND LIPID TRANSPORT PROTEIN"/>
    <property type="match status" value="1"/>
</dbReference>
<dbReference type="SUPFAM" id="SSF55961">
    <property type="entry name" value="Bet v1-like"/>
    <property type="match status" value="1"/>
</dbReference>
<name>A0ABD2YCK9_9GENT</name>
<dbReference type="AlphaFoldDB" id="A0ABD2YCK9"/>
<gene>
    <name evidence="2" type="ORF">ACH5RR_034272</name>
</gene>
<dbReference type="EMBL" id="JBJUIK010000014">
    <property type="protein sequence ID" value="KAL3504431.1"/>
    <property type="molecule type" value="Genomic_DNA"/>
</dbReference>
<dbReference type="Proteomes" id="UP001630127">
    <property type="component" value="Unassembled WGS sequence"/>
</dbReference>
<sequence>MKSRYCGSHKYRTSIHTTPVPAPADLRFIAAATTSRITTGGGGGVCIGVCSISTGRWRRNPNRMTPMMSSYGYRRRRCRVPSRFCYPSSSSSDSYKDSGELSHSYDEDNVCAGDDDVEIWIEETGSNRRRIQSRVSVKASLQIVWNILTDYEKLADFIPGLAVSQVLQKTDSFARLFQIGQQDLAFGLKFKAKGVIDCYEKDLQNFPFGQRRDIEFNMIEGDFQLFQGKWSVEQVRWILMVNSTCHPSFPIAIETNPPSDGVCLEGRGGPGGGGGGCWQ</sequence>
<evidence type="ECO:0000259" key="1">
    <source>
        <dbReference type="Pfam" id="PF03364"/>
    </source>
</evidence>
<dbReference type="InterPro" id="IPR005031">
    <property type="entry name" value="COQ10_START"/>
</dbReference>
<organism evidence="2 3">
    <name type="scientific">Cinchona calisaya</name>
    <dbReference type="NCBI Taxonomy" id="153742"/>
    <lineage>
        <taxon>Eukaryota</taxon>
        <taxon>Viridiplantae</taxon>
        <taxon>Streptophyta</taxon>
        <taxon>Embryophyta</taxon>
        <taxon>Tracheophyta</taxon>
        <taxon>Spermatophyta</taxon>
        <taxon>Magnoliopsida</taxon>
        <taxon>eudicotyledons</taxon>
        <taxon>Gunneridae</taxon>
        <taxon>Pentapetalae</taxon>
        <taxon>asterids</taxon>
        <taxon>lamiids</taxon>
        <taxon>Gentianales</taxon>
        <taxon>Rubiaceae</taxon>
        <taxon>Cinchonoideae</taxon>
        <taxon>Cinchoneae</taxon>
        <taxon>Cinchona</taxon>
    </lineage>
</organism>
<dbReference type="Gene3D" id="3.30.530.20">
    <property type="match status" value="1"/>
</dbReference>
<feature type="domain" description="Coenzyme Q-binding protein COQ10 START" evidence="1">
    <location>
        <begin position="137"/>
        <end position="255"/>
    </location>
</feature>
<dbReference type="InterPro" id="IPR023393">
    <property type="entry name" value="START-like_dom_sf"/>
</dbReference>
<dbReference type="Pfam" id="PF03364">
    <property type="entry name" value="Polyketide_cyc"/>
    <property type="match status" value="1"/>
</dbReference>
<proteinExistence type="predicted"/>
<keyword evidence="3" id="KW-1185">Reference proteome</keyword>
<protein>
    <recommendedName>
        <fullName evidence="1">Coenzyme Q-binding protein COQ10 START domain-containing protein</fullName>
    </recommendedName>
</protein>
<evidence type="ECO:0000313" key="3">
    <source>
        <dbReference type="Proteomes" id="UP001630127"/>
    </source>
</evidence>
<accession>A0ABD2YCK9</accession>
<dbReference type="PANTHER" id="PTHR34060:SF1">
    <property type="entry name" value="POLYKETIDE CYCLASE _ DEHYDRASE AND LIPID TRANSPORT PROTEIN"/>
    <property type="match status" value="1"/>
</dbReference>
<evidence type="ECO:0000313" key="2">
    <source>
        <dbReference type="EMBL" id="KAL3504431.1"/>
    </source>
</evidence>